<dbReference type="Gene3D" id="3.30.2310.20">
    <property type="entry name" value="RelE-like"/>
    <property type="match status" value="1"/>
</dbReference>
<proteinExistence type="predicted"/>
<dbReference type="InterPro" id="IPR035093">
    <property type="entry name" value="RelE/ParE_toxin_dom_sf"/>
</dbReference>
<dbReference type="AlphaFoldDB" id="A0A397RU44"/>
<gene>
    <name evidence="2" type="ORF">EI71_00827</name>
</gene>
<evidence type="ECO:0000256" key="1">
    <source>
        <dbReference type="ARBA" id="ARBA00022649"/>
    </source>
</evidence>
<protein>
    <submittedName>
        <fullName evidence="2">ParE-like toxin of type II ParDE toxin-antitoxin system</fullName>
    </submittedName>
</protein>
<name>A0A397RU44_9MOLU</name>
<accession>A0A397RU44</accession>
<dbReference type="RefSeq" id="WP_119015984.1">
    <property type="nucleotide sequence ID" value="NZ_QXEV01000006.1"/>
</dbReference>
<keyword evidence="3" id="KW-1185">Reference proteome</keyword>
<keyword evidence="1" id="KW-1277">Toxin-antitoxin system</keyword>
<dbReference type="InParanoid" id="A0A397RU44"/>
<sequence length="99" mass="11703">MIYSYELTDLVIKDIDDTLNYISNKLCNKKAAIDLMNNIEACINNICAFPLSYSNCNYYLIKDDSIRHAVIKNYILVFKIYDNKIIFLRFKYSKQNKIL</sequence>
<reference evidence="2 3" key="1">
    <citation type="submission" date="2018-08" db="EMBL/GenBank/DDBJ databases">
        <title>Genomic Encyclopedia of Archaeal and Bacterial Type Strains, Phase II (KMG-II): from individual species to whole genera.</title>
        <authorList>
            <person name="Goeker M."/>
        </authorList>
    </citation>
    <scope>NUCLEOTIDE SEQUENCE [LARGE SCALE GENOMIC DNA]</scope>
    <source>
        <strain evidence="2 3">ATCC 27112</strain>
    </source>
</reference>
<comment type="caution">
    <text evidence="2">The sequence shown here is derived from an EMBL/GenBank/DDBJ whole genome shotgun (WGS) entry which is preliminary data.</text>
</comment>
<dbReference type="Proteomes" id="UP000266506">
    <property type="component" value="Unassembled WGS sequence"/>
</dbReference>
<organism evidence="2 3">
    <name type="scientific">Anaeroplasma bactoclasticum</name>
    <dbReference type="NCBI Taxonomy" id="2088"/>
    <lineage>
        <taxon>Bacteria</taxon>
        <taxon>Bacillati</taxon>
        <taxon>Mycoplasmatota</taxon>
        <taxon>Mollicutes</taxon>
        <taxon>Anaeroplasmatales</taxon>
        <taxon>Anaeroplasmataceae</taxon>
        <taxon>Anaeroplasma</taxon>
    </lineage>
</organism>
<dbReference type="Pfam" id="PF05016">
    <property type="entry name" value="ParE_toxin"/>
    <property type="match status" value="1"/>
</dbReference>
<dbReference type="InterPro" id="IPR007712">
    <property type="entry name" value="RelE/ParE_toxin"/>
</dbReference>
<dbReference type="EMBL" id="QXEV01000006">
    <property type="protein sequence ID" value="RIA77850.1"/>
    <property type="molecule type" value="Genomic_DNA"/>
</dbReference>
<evidence type="ECO:0000313" key="2">
    <source>
        <dbReference type="EMBL" id="RIA77850.1"/>
    </source>
</evidence>
<evidence type="ECO:0000313" key="3">
    <source>
        <dbReference type="Proteomes" id="UP000266506"/>
    </source>
</evidence>